<evidence type="ECO:0000259" key="5">
    <source>
        <dbReference type="Pfam" id="PF13656"/>
    </source>
</evidence>
<keyword evidence="2" id="KW-0804">Transcription</keyword>
<evidence type="ECO:0000256" key="2">
    <source>
        <dbReference type="ARBA" id="ARBA00023163"/>
    </source>
</evidence>
<feature type="compositionally biased region" description="Acidic residues" evidence="4">
    <location>
        <begin position="147"/>
        <end position="169"/>
    </location>
</feature>
<dbReference type="CDD" id="cd07029">
    <property type="entry name" value="RNAP_I_III_AC19"/>
    <property type="match status" value="1"/>
</dbReference>
<dbReference type="GO" id="GO:0003899">
    <property type="term" value="F:DNA-directed RNA polymerase activity"/>
    <property type="evidence" value="ECO:0007669"/>
    <property type="project" value="TreeGrafter"/>
</dbReference>
<dbReference type="AlphaFoldDB" id="A0A6U4ASV4"/>
<dbReference type="Gene3D" id="3.30.1360.10">
    <property type="entry name" value="RNA polymerase, RBP11-like subunit"/>
    <property type="match status" value="1"/>
</dbReference>
<dbReference type="InterPro" id="IPR009025">
    <property type="entry name" value="RBP11-like_dimer"/>
</dbReference>
<accession>A0A6U4ASV4</accession>
<evidence type="ECO:0000256" key="3">
    <source>
        <dbReference type="ARBA" id="ARBA00025751"/>
    </source>
</evidence>
<dbReference type="PANTHER" id="PTHR13946:SF28">
    <property type="entry name" value="DNA-DIRECTED RNA POLYMERASES I AND III SUBUNIT RPAC2"/>
    <property type="match status" value="1"/>
</dbReference>
<evidence type="ECO:0000313" key="6">
    <source>
        <dbReference type="EMBL" id="CAD9319510.1"/>
    </source>
</evidence>
<feature type="region of interest" description="Disordered" evidence="4">
    <location>
        <begin position="136"/>
        <end position="169"/>
    </location>
</feature>
<proteinExistence type="inferred from homology"/>
<dbReference type="InterPro" id="IPR033898">
    <property type="entry name" value="RNAP_AC19"/>
</dbReference>
<evidence type="ECO:0000256" key="1">
    <source>
        <dbReference type="ARBA" id="ARBA00022478"/>
    </source>
</evidence>
<dbReference type="InterPro" id="IPR036603">
    <property type="entry name" value="RBP11-like"/>
</dbReference>
<dbReference type="GO" id="GO:0005666">
    <property type="term" value="C:RNA polymerase III complex"/>
    <property type="evidence" value="ECO:0007669"/>
    <property type="project" value="TreeGrafter"/>
</dbReference>
<evidence type="ECO:0000256" key="4">
    <source>
        <dbReference type="SAM" id="MobiDB-lite"/>
    </source>
</evidence>
<reference evidence="6" key="1">
    <citation type="submission" date="2021-01" db="EMBL/GenBank/DDBJ databases">
        <authorList>
            <person name="Corre E."/>
            <person name="Pelletier E."/>
            <person name="Niang G."/>
            <person name="Scheremetjew M."/>
            <person name="Finn R."/>
            <person name="Kale V."/>
            <person name="Holt S."/>
            <person name="Cochrane G."/>
            <person name="Meng A."/>
            <person name="Brown T."/>
            <person name="Cohen L."/>
        </authorList>
    </citation>
    <scope>NUCLEOTIDE SEQUENCE</scope>
    <source>
        <strain evidence="6">Pop2</strain>
    </source>
</reference>
<dbReference type="GO" id="GO:0005736">
    <property type="term" value="C:RNA polymerase I complex"/>
    <property type="evidence" value="ECO:0007669"/>
    <property type="project" value="TreeGrafter"/>
</dbReference>
<protein>
    <recommendedName>
        <fullName evidence="5">DNA-directed RNA polymerase RBP11-like dimerisation domain-containing protein</fullName>
    </recommendedName>
</protein>
<feature type="compositionally biased region" description="Basic and acidic residues" evidence="4">
    <location>
        <begin position="136"/>
        <end position="146"/>
    </location>
</feature>
<name>A0A6U4ASV4_9STRA</name>
<organism evidence="6">
    <name type="scientific">Ditylum brightwellii</name>
    <dbReference type="NCBI Taxonomy" id="49249"/>
    <lineage>
        <taxon>Eukaryota</taxon>
        <taxon>Sar</taxon>
        <taxon>Stramenopiles</taxon>
        <taxon>Ochrophyta</taxon>
        <taxon>Bacillariophyta</taxon>
        <taxon>Mediophyceae</taxon>
        <taxon>Lithodesmiophycidae</taxon>
        <taxon>Lithodesmiales</taxon>
        <taxon>Lithodesmiaceae</taxon>
        <taxon>Ditylum</taxon>
    </lineage>
</organism>
<sequence>MSVNEVKIKQAVVEFEVRGTGHPGSRTFAIGDEDHTIGNSLRHVMMQNADNVEFAGYSVPHPSEPVVHIRVQTAKPKRPRDGDSKSMDEDDGEDTRMTAIEALKDACQTLSDQCDFVLDQVEEAMPEVRADRLRIEQLNEADHYNEEGGEVDEGGEYEEGDEEVEDEGY</sequence>
<dbReference type="GO" id="GO:0006362">
    <property type="term" value="P:transcription elongation by RNA polymerase I"/>
    <property type="evidence" value="ECO:0007669"/>
    <property type="project" value="TreeGrafter"/>
</dbReference>
<dbReference type="EMBL" id="HBGN01008504">
    <property type="protein sequence ID" value="CAD9319510.1"/>
    <property type="molecule type" value="Transcribed_RNA"/>
</dbReference>
<feature type="region of interest" description="Disordered" evidence="4">
    <location>
        <begin position="67"/>
        <end position="96"/>
    </location>
</feature>
<dbReference type="PANTHER" id="PTHR13946">
    <property type="entry name" value="DNA-DIRECTED RNA POLYMERASE I,II,III"/>
    <property type="match status" value="1"/>
</dbReference>
<feature type="domain" description="DNA-directed RNA polymerase RBP11-like dimerisation" evidence="5">
    <location>
        <begin position="27"/>
        <end position="119"/>
    </location>
</feature>
<dbReference type="GO" id="GO:0046983">
    <property type="term" value="F:protein dimerization activity"/>
    <property type="evidence" value="ECO:0007669"/>
    <property type="project" value="InterPro"/>
</dbReference>
<dbReference type="Pfam" id="PF13656">
    <property type="entry name" value="RNA_pol_L_2"/>
    <property type="match status" value="1"/>
</dbReference>
<dbReference type="SUPFAM" id="SSF55257">
    <property type="entry name" value="RBP11-like subunits of RNA polymerase"/>
    <property type="match status" value="1"/>
</dbReference>
<dbReference type="GO" id="GO:0006383">
    <property type="term" value="P:transcription by RNA polymerase III"/>
    <property type="evidence" value="ECO:0007669"/>
    <property type="project" value="TreeGrafter"/>
</dbReference>
<keyword evidence="1" id="KW-0240">DNA-directed RNA polymerase</keyword>
<comment type="similarity">
    <text evidence="3">Belongs to the archaeal Rpo11/eukaryotic RPB11/RPC19 RNA polymerase subunit family.</text>
</comment>
<gene>
    <name evidence="6" type="ORF">DBRI1063_LOCUS5455</name>
</gene>